<dbReference type="RefSeq" id="WP_123015728.1">
    <property type="nucleotide sequence ID" value="NZ_AP024911.1"/>
</dbReference>
<keyword evidence="4" id="KW-1185">Reference proteome</keyword>
<feature type="region of interest" description="Disordered" evidence="1">
    <location>
        <begin position="40"/>
        <end position="63"/>
    </location>
</feature>
<sequence length="63" mass="7023">MQWLKKILLITTIIIASLYMVSVGFLTYLFSSADDQPKHQEQISAPADSVEPLVEKQSSAVNQ</sequence>
<keyword evidence="2" id="KW-0472">Membrane</keyword>
<keyword evidence="2" id="KW-0812">Transmembrane</keyword>
<organism evidence="3 4">
    <name type="scientific">Vibrio zhugei</name>
    <dbReference type="NCBI Taxonomy" id="2479546"/>
    <lineage>
        <taxon>Bacteria</taxon>
        <taxon>Pseudomonadati</taxon>
        <taxon>Pseudomonadota</taxon>
        <taxon>Gammaproteobacteria</taxon>
        <taxon>Vibrionales</taxon>
        <taxon>Vibrionaceae</taxon>
        <taxon>Vibrio</taxon>
    </lineage>
</organism>
<comment type="caution">
    <text evidence="3">The sequence shown here is derived from an EMBL/GenBank/DDBJ whole genome shotgun (WGS) entry which is preliminary data.</text>
</comment>
<evidence type="ECO:0000256" key="2">
    <source>
        <dbReference type="SAM" id="Phobius"/>
    </source>
</evidence>
<proteinExistence type="predicted"/>
<accession>A0ABV7CBP1</accession>
<dbReference type="EMBL" id="JBHRSE010000122">
    <property type="protein sequence ID" value="MFC3025510.1"/>
    <property type="molecule type" value="Genomic_DNA"/>
</dbReference>
<name>A0ABV7CBP1_9VIBR</name>
<gene>
    <name evidence="3" type="ORF">ACFODT_17045</name>
</gene>
<evidence type="ECO:0000313" key="4">
    <source>
        <dbReference type="Proteomes" id="UP001595384"/>
    </source>
</evidence>
<evidence type="ECO:0000313" key="3">
    <source>
        <dbReference type="EMBL" id="MFC3025510.1"/>
    </source>
</evidence>
<reference evidence="4" key="1">
    <citation type="journal article" date="2019" name="Int. J. Syst. Evol. Microbiol.">
        <title>The Global Catalogue of Microorganisms (GCM) 10K type strain sequencing project: providing services to taxonomists for standard genome sequencing and annotation.</title>
        <authorList>
            <consortium name="The Broad Institute Genomics Platform"/>
            <consortium name="The Broad Institute Genome Sequencing Center for Infectious Disease"/>
            <person name="Wu L."/>
            <person name="Ma J."/>
        </authorList>
    </citation>
    <scope>NUCLEOTIDE SEQUENCE [LARGE SCALE GENOMIC DNA]</scope>
    <source>
        <strain evidence="4">KCTC 62784</strain>
    </source>
</reference>
<feature type="transmembrane region" description="Helical" evidence="2">
    <location>
        <begin position="7"/>
        <end position="30"/>
    </location>
</feature>
<dbReference type="Proteomes" id="UP001595384">
    <property type="component" value="Unassembled WGS sequence"/>
</dbReference>
<protein>
    <submittedName>
        <fullName evidence="3">Uncharacterized protein</fullName>
    </submittedName>
</protein>
<keyword evidence="2" id="KW-1133">Transmembrane helix</keyword>
<evidence type="ECO:0000256" key="1">
    <source>
        <dbReference type="SAM" id="MobiDB-lite"/>
    </source>
</evidence>